<dbReference type="GO" id="GO:0000307">
    <property type="term" value="C:cyclin-dependent protein kinase holoenzyme complex"/>
    <property type="evidence" value="ECO:0007669"/>
    <property type="project" value="TreeGrafter"/>
</dbReference>
<feature type="compositionally biased region" description="Polar residues" evidence="1">
    <location>
        <begin position="936"/>
        <end position="948"/>
    </location>
</feature>
<proteinExistence type="predicted"/>
<organism evidence="3 4">
    <name type="scientific">Sparassis crispa</name>
    <dbReference type="NCBI Taxonomy" id="139825"/>
    <lineage>
        <taxon>Eukaryota</taxon>
        <taxon>Fungi</taxon>
        <taxon>Dikarya</taxon>
        <taxon>Basidiomycota</taxon>
        <taxon>Agaricomycotina</taxon>
        <taxon>Agaricomycetes</taxon>
        <taxon>Polyporales</taxon>
        <taxon>Sparassidaceae</taxon>
        <taxon>Sparassis</taxon>
    </lineage>
</organism>
<dbReference type="RefSeq" id="XP_027612580.1">
    <property type="nucleotide sequence ID" value="XM_027756779.1"/>
</dbReference>
<evidence type="ECO:0000313" key="4">
    <source>
        <dbReference type="Proteomes" id="UP000287166"/>
    </source>
</evidence>
<dbReference type="Pfam" id="PF00134">
    <property type="entry name" value="Cyclin_N"/>
    <property type="match status" value="1"/>
</dbReference>
<dbReference type="STRING" id="139825.A0A401GHJ9"/>
<keyword evidence="4" id="KW-1185">Reference proteome</keyword>
<evidence type="ECO:0000259" key="2">
    <source>
        <dbReference type="Pfam" id="PF00134"/>
    </source>
</evidence>
<dbReference type="Gene3D" id="1.10.472.10">
    <property type="entry name" value="Cyclin-like"/>
    <property type="match status" value="1"/>
</dbReference>
<protein>
    <recommendedName>
        <fullName evidence="2">Cyclin N-terminal domain-containing protein</fullName>
    </recommendedName>
</protein>
<dbReference type="GO" id="GO:0005634">
    <property type="term" value="C:nucleus"/>
    <property type="evidence" value="ECO:0007669"/>
    <property type="project" value="TreeGrafter"/>
</dbReference>
<dbReference type="InParanoid" id="A0A401GHJ9"/>
<reference evidence="3 4" key="1">
    <citation type="journal article" date="2018" name="Sci. Rep.">
        <title>Genome sequence of the cauliflower mushroom Sparassis crispa (Hanabiratake) and its association with beneficial usage.</title>
        <authorList>
            <person name="Kiyama R."/>
            <person name="Furutani Y."/>
            <person name="Kawaguchi K."/>
            <person name="Nakanishi T."/>
        </authorList>
    </citation>
    <scope>NUCLEOTIDE SEQUENCE [LARGE SCALE GENOMIC DNA]</scope>
</reference>
<accession>A0A401GHJ9</accession>
<name>A0A401GHJ9_9APHY</name>
<sequence>MRRVHGHQSLAIFPGGVVAGAVARSTALSPYTVFRATYLVRASPGARPSRAYHQDPVLLVLVSVVLRLSIFQDRGPAVSVTRSPGRMRRVQGYLSCTIIPGGVAGAAVRSTAPSPYAVFCATYLVLARSSARLSCVYHHKTALLVMASVGLRLPNFQARGPAASVTQPPERMRLEHGQPSCMVIPGGFVSGAAARSAALSPSTIFRATYLVRASPGARPSCAYHHDPVLLILVSVVLRLPNFHDRGPAASVTRPRGRMRRVHGHLSCTIVPGGFVAAAAARSAAPSRARLFRVYHHKTMLLLMTSMVVRLPIFQDRGPAASVTRSPGRMRRVRGHMSCTIFSGGVVGDAAARSVALSPYTVFRATYLVRASPGARPSRAYHHDPVLVVLVNVVLWLPIFQDRGPAASVTTPRWRREAPSRVQPSLFHTAPHLAKLVLKPPNLRDRGPAASVTALEEGTHRFHPRLLVDCVRGVVILAAARFVQRVARRGTSFGRAPPPSWIVVCRGSMHGDVSREYATCSARPSMLNAFAEVARARGRPCRERRMPAVHTASCGWGCRKTAGKGLKLCILPPLVHPRLVSMARTSWPAPLVHSSGVLHHALQGAPTRVFRRASSKRVLRRRRGLEFALRARSGACPARERPWTQHTASQPARDRRSIGARLFTTPSTAQHAPVETVDYALGRASSSRGRSLSRHTEHTKFTRFVTDVIAKAEVPVPVLLTTLVYVHRAKPHIQIALEQWACERVFLGALIVANKYLNDSTLKNVHWALCTGVFGKRDIGRIEREFLDVLDFELGVSEADLLAHHSALVGAHPHHHHHHHHIRVREPSRSRWSDNSSETDVDMDSESSFETSSGPRTPAHAHVAVYPVKASLSHSPSPSHPQRDAVQIHPQVSTALSLFHGLPLPSFSLPRAKSMFSHSTAVSRPGPAATGCRPHQSFGTRPITTQVMA</sequence>
<dbReference type="SUPFAM" id="SSF47954">
    <property type="entry name" value="Cyclin-like"/>
    <property type="match status" value="1"/>
</dbReference>
<dbReference type="AlphaFoldDB" id="A0A401GHJ9"/>
<dbReference type="GeneID" id="38778584"/>
<dbReference type="InterPro" id="IPR013922">
    <property type="entry name" value="Cyclin_PHO80-like"/>
</dbReference>
<dbReference type="PANTHER" id="PTHR15615:SF10">
    <property type="entry name" value="PHO85 CYCLIN-2-RELATED"/>
    <property type="match status" value="1"/>
</dbReference>
<dbReference type="GO" id="GO:0016538">
    <property type="term" value="F:cyclin-dependent protein serine/threonine kinase regulator activity"/>
    <property type="evidence" value="ECO:0007669"/>
    <property type="project" value="TreeGrafter"/>
</dbReference>
<evidence type="ECO:0000256" key="1">
    <source>
        <dbReference type="SAM" id="MobiDB-lite"/>
    </source>
</evidence>
<feature type="region of interest" description="Disordered" evidence="1">
    <location>
        <begin position="811"/>
        <end position="858"/>
    </location>
</feature>
<dbReference type="Proteomes" id="UP000287166">
    <property type="component" value="Unassembled WGS sequence"/>
</dbReference>
<dbReference type="InterPro" id="IPR006671">
    <property type="entry name" value="Cyclin_N"/>
</dbReference>
<evidence type="ECO:0000313" key="3">
    <source>
        <dbReference type="EMBL" id="GBE81667.1"/>
    </source>
</evidence>
<dbReference type="GO" id="GO:0019901">
    <property type="term" value="F:protein kinase binding"/>
    <property type="evidence" value="ECO:0007669"/>
    <property type="project" value="InterPro"/>
</dbReference>
<feature type="region of interest" description="Disordered" evidence="1">
    <location>
        <begin position="919"/>
        <end position="948"/>
    </location>
</feature>
<dbReference type="EMBL" id="BFAD01000004">
    <property type="protein sequence ID" value="GBE81667.1"/>
    <property type="molecule type" value="Genomic_DNA"/>
</dbReference>
<feature type="compositionally biased region" description="Basic residues" evidence="1">
    <location>
        <begin position="811"/>
        <end position="822"/>
    </location>
</feature>
<feature type="domain" description="Cyclin N-terminal" evidence="2">
    <location>
        <begin position="699"/>
        <end position="793"/>
    </location>
</feature>
<feature type="compositionally biased region" description="Acidic residues" evidence="1">
    <location>
        <begin position="836"/>
        <end position="846"/>
    </location>
</feature>
<comment type="caution">
    <text evidence="3">The sequence shown here is derived from an EMBL/GenBank/DDBJ whole genome shotgun (WGS) entry which is preliminary data.</text>
</comment>
<gene>
    <name evidence="3" type="ORF">SCP_0400380</name>
</gene>
<dbReference type="OrthoDB" id="10250320at2759"/>
<dbReference type="InterPro" id="IPR036915">
    <property type="entry name" value="Cyclin-like_sf"/>
</dbReference>
<dbReference type="PANTHER" id="PTHR15615">
    <property type="match status" value="1"/>
</dbReference>
<dbReference type="CDD" id="cd20557">
    <property type="entry name" value="CYCLIN_ScPCL1-like"/>
    <property type="match status" value="1"/>
</dbReference>